<dbReference type="InterPro" id="IPR011993">
    <property type="entry name" value="PH-like_dom_sf"/>
</dbReference>
<dbReference type="SMART" id="SM00271">
    <property type="entry name" value="DnaJ"/>
    <property type="match status" value="1"/>
</dbReference>
<dbReference type="PRINTS" id="PR00625">
    <property type="entry name" value="JDOMAIN"/>
</dbReference>
<keyword evidence="6" id="KW-1185">Reference proteome</keyword>
<evidence type="ECO:0000313" key="6">
    <source>
        <dbReference type="Proteomes" id="UP000241890"/>
    </source>
</evidence>
<name>A0A2R5GFW2_9STRA</name>
<dbReference type="SUPFAM" id="SSF50729">
    <property type="entry name" value="PH domain-like"/>
    <property type="match status" value="1"/>
</dbReference>
<evidence type="ECO:0000313" key="5">
    <source>
        <dbReference type="EMBL" id="GBG29485.1"/>
    </source>
</evidence>
<evidence type="ECO:0000259" key="3">
    <source>
        <dbReference type="PROSITE" id="PS50003"/>
    </source>
</evidence>
<dbReference type="Pfam" id="PF00169">
    <property type="entry name" value="PH"/>
    <property type="match status" value="1"/>
</dbReference>
<dbReference type="PROSITE" id="PS50003">
    <property type="entry name" value="PH_DOMAIN"/>
    <property type="match status" value="1"/>
</dbReference>
<dbReference type="SMART" id="SM00233">
    <property type="entry name" value="PH"/>
    <property type="match status" value="1"/>
</dbReference>
<dbReference type="PANTHER" id="PTHR44145">
    <property type="entry name" value="DNAJ HOMOLOG SUBFAMILY A MEMBER 3, MITOCHONDRIAL"/>
    <property type="match status" value="1"/>
</dbReference>
<gene>
    <name evidence="5" type="ORF">FCC1311_057062</name>
</gene>
<comment type="caution">
    <text evidence="5">The sequence shown here is derived from an EMBL/GenBank/DDBJ whole genome shotgun (WGS) entry which is preliminary data.</text>
</comment>
<dbReference type="Gene3D" id="1.10.287.110">
    <property type="entry name" value="DnaJ domain"/>
    <property type="match status" value="1"/>
</dbReference>
<reference evidence="5 6" key="1">
    <citation type="submission" date="2017-12" db="EMBL/GenBank/DDBJ databases">
        <title>Sequencing, de novo assembly and annotation of complete genome of a new Thraustochytrid species, strain FCC1311.</title>
        <authorList>
            <person name="Sedici K."/>
            <person name="Godart F."/>
            <person name="Aiese Cigliano R."/>
            <person name="Sanseverino W."/>
            <person name="Barakat M."/>
            <person name="Ortet P."/>
            <person name="Marechal E."/>
            <person name="Cagnac O."/>
            <person name="Amato A."/>
        </authorList>
    </citation>
    <scope>NUCLEOTIDE SEQUENCE [LARGE SCALE GENOMIC DNA]</scope>
</reference>
<feature type="region of interest" description="Disordered" evidence="2">
    <location>
        <begin position="1"/>
        <end position="119"/>
    </location>
</feature>
<feature type="compositionally biased region" description="Basic and acidic residues" evidence="2">
    <location>
        <begin position="13"/>
        <end position="22"/>
    </location>
</feature>
<feature type="compositionally biased region" description="Acidic residues" evidence="2">
    <location>
        <begin position="499"/>
        <end position="515"/>
    </location>
</feature>
<dbReference type="Pfam" id="PF00226">
    <property type="entry name" value="DnaJ"/>
    <property type="match status" value="1"/>
</dbReference>
<evidence type="ECO:0000256" key="2">
    <source>
        <dbReference type="SAM" id="MobiDB-lite"/>
    </source>
</evidence>
<evidence type="ECO:0000259" key="4">
    <source>
        <dbReference type="PROSITE" id="PS50076"/>
    </source>
</evidence>
<sequence length="596" mass="66556">MSAAPVDLEAESAEERRPRKASEALVGAEQRRMSMASSTVQLADENGNETNGQDAVNDDDDDLAGEHADESDDDDDEDDAGATITSGLNIGGVEDQIISSPSAEESDEAASKAAASKARVPMTAGGLFPVDEDELMDDLLLLLPPPKATLQTGFSMRTLRRPSQVPVGDGEIDPEVAKEATDVENPEDEEMKHLEPKYVMMRLAGYLRKLSSTGKLFAVPRMRWFMLDGNLLSYSAKPESPRVKRIMKLDDANCTVYTQDPKKLDAGKPCLFYIYVVPASPLERKLRMTTESEEEARHWHAAINNNILCAAESRRFGLKSMNRLRRTESRRTSQVGMDMSEQPRELPKTYYDILGVPPDAKAAQIRKTYYVLAKNYHPDKNPDVDTKAFAEISRAYSVLKDKTLRKSYDLCETVKSAFRLGVLAIKHEQDGSFSRRVVFFLDRHFENLIWQPESRGSVLKPGYSRIELRYIHRIYAGEDDESLTFGEMRVDDRASDNGSGDDNDNASDNASDDDNANSGGFDHEDNQDLDDKSRAARTLCIHMSPHAKKIGYSSVFIELDTPDARDDILDGLRILRCGASMLFQQNLDEMKANDLR</sequence>
<feature type="domain" description="PH" evidence="3">
    <location>
        <begin position="200"/>
        <end position="308"/>
    </location>
</feature>
<feature type="domain" description="J" evidence="4">
    <location>
        <begin position="349"/>
        <end position="412"/>
    </location>
</feature>
<dbReference type="Gene3D" id="2.30.29.30">
    <property type="entry name" value="Pleckstrin-homology domain (PH domain)/Phosphotyrosine-binding domain (PTB)"/>
    <property type="match status" value="1"/>
</dbReference>
<dbReference type="InterPro" id="IPR001623">
    <property type="entry name" value="DnaJ_domain"/>
</dbReference>
<dbReference type="InParanoid" id="A0A2R5GFW2"/>
<dbReference type="PROSITE" id="PS50076">
    <property type="entry name" value="DNAJ_2"/>
    <property type="match status" value="1"/>
</dbReference>
<dbReference type="SUPFAM" id="SSF46565">
    <property type="entry name" value="Chaperone J-domain"/>
    <property type="match status" value="1"/>
</dbReference>
<proteinExistence type="predicted"/>
<evidence type="ECO:0000256" key="1">
    <source>
        <dbReference type="ARBA" id="ARBA00023186"/>
    </source>
</evidence>
<dbReference type="PROSITE" id="PS00636">
    <property type="entry name" value="DNAJ_1"/>
    <property type="match status" value="1"/>
</dbReference>
<dbReference type="InterPro" id="IPR036869">
    <property type="entry name" value="J_dom_sf"/>
</dbReference>
<dbReference type="InterPro" id="IPR001849">
    <property type="entry name" value="PH_domain"/>
</dbReference>
<keyword evidence="1" id="KW-0143">Chaperone</keyword>
<dbReference type="OrthoDB" id="10250354at2759"/>
<dbReference type="InterPro" id="IPR051938">
    <property type="entry name" value="Apopto_cytoskel_mod"/>
</dbReference>
<dbReference type="Proteomes" id="UP000241890">
    <property type="component" value="Unassembled WGS sequence"/>
</dbReference>
<feature type="region of interest" description="Disordered" evidence="2">
    <location>
        <begin position="491"/>
        <end position="528"/>
    </location>
</feature>
<accession>A0A2R5GFW2</accession>
<dbReference type="EMBL" id="BEYU01000059">
    <property type="protein sequence ID" value="GBG29485.1"/>
    <property type="molecule type" value="Genomic_DNA"/>
</dbReference>
<dbReference type="CDD" id="cd00821">
    <property type="entry name" value="PH"/>
    <property type="match status" value="1"/>
</dbReference>
<organism evidence="5 6">
    <name type="scientific">Hondaea fermentalgiana</name>
    <dbReference type="NCBI Taxonomy" id="2315210"/>
    <lineage>
        <taxon>Eukaryota</taxon>
        <taxon>Sar</taxon>
        <taxon>Stramenopiles</taxon>
        <taxon>Bigyra</taxon>
        <taxon>Labyrinthulomycetes</taxon>
        <taxon>Thraustochytrida</taxon>
        <taxon>Thraustochytriidae</taxon>
        <taxon>Hondaea</taxon>
    </lineage>
</organism>
<feature type="compositionally biased region" description="Acidic residues" evidence="2">
    <location>
        <begin position="56"/>
        <end position="80"/>
    </location>
</feature>
<dbReference type="CDD" id="cd06257">
    <property type="entry name" value="DnaJ"/>
    <property type="match status" value="1"/>
</dbReference>
<dbReference type="InterPro" id="IPR018253">
    <property type="entry name" value="DnaJ_domain_CS"/>
</dbReference>
<protein>
    <submittedName>
        <fullName evidence="5">DnaJ family protein</fullName>
    </submittedName>
</protein>
<dbReference type="AlphaFoldDB" id="A0A2R5GFW2"/>
<dbReference type="PANTHER" id="PTHR44145:SF3">
    <property type="entry name" value="DNAJ HOMOLOG SUBFAMILY A MEMBER 3, MITOCHONDRIAL"/>
    <property type="match status" value="1"/>
</dbReference>